<dbReference type="Proteomes" id="UP000192276">
    <property type="component" value="Unassembled WGS sequence"/>
</dbReference>
<keyword evidence="2" id="KW-1185">Reference proteome</keyword>
<sequence>MNKVKLKFLDRAIVRPGGWMVFSKSDAIEFIDACKKEHIPILGIDGFYIDEEHVLPAMANSIDYSAGDTGDNKHEEAINFLLDQDESMYFEIVTADVA</sequence>
<dbReference type="OrthoDB" id="676560at2"/>
<protein>
    <submittedName>
        <fullName evidence="1">Uncharacterized protein</fullName>
    </submittedName>
</protein>
<organism evidence="1 2">
    <name type="scientific">Niastella populi</name>
    <dbReference type="NCBI Taxonomy" id="550983"/>
    <lineage>
        <taxon>Bacteria</taxon>
        <taxon>Pseudomonadati</taxon>
        <taxon>Bacteroidota</taxon>
        <taxon>Chitinophagia</taxon>
        <taxon>Chitinophagales</taxon>
        <taxon>Chitinophagaceae</taxon>
        <taxon>Niastella</taxon>
    </lineage>
</organism>
<gene>
    <name evidence="1" type="ORF">A4R26_02515</name>
</gene>
<dbReference type="AlphaFoldDB" id="A0A1V9FJ25"/>
<evidence type="ECO:0000313" key="1">
    <source>
        <dbReference type="EMBL" id="OQP58358.1"/>
    </source>
</evidence>
<accession>A0A1V9FJ25</accession>
<dbReference type="STRING" id="550983.A4R26_02515"/>
<proteinExistence type="predicted"/>
<reference evidence="2" key="1">
    <citation type="submission" date="2016-04" db="EMBL/GenBank/DDBJ databases">
        <authorList>
            <person name="Chen L."/>
            <person name="Zhuang W."/>
            <person name="Wang G."/>
        </authorList>
    </citation>
    <scope>NUCLEOTIDE SEQUENCE [LARGE SCALE GENOMIC DNA]</scope>
    <source>
        <strain evidence="2">208</strain>
    </source>
</reference>
<name>A0A1V9FJ25_9BACT</name>
<dbReference type="EMBL" id="LWBP01000188">
    <property type="protein sequence ID" value="OQP58358.1"/>
    <property type="molecule type" value="Genomic_DNA"/>
</dbReference>
<dbReference type="RefSeq" id="WP_081165446.1">
    <property type="nucleotide sequence ID" value="NZ_LWBP01000188.1"/>
</dbReference>
<comment type="caution">
    <text evidence="1">The sequence shown here is derived from an EMBL/GenBank/DDBJ whole genome shotgun (WGS) entry which is preliminary data.</text>
</comment>
<evidence type="ECO:0000313" key="2">
    <source>
        <dbReference type="Proteomes" id="UP000192276"/>
    </source>
</evidence>